<accession>A0ABX2K181</accession>
<dbReference type="Gene3D" id="3.40.50.620">
    <property type="entry name" value="HUPs"/>
    <property type="match status" value="1"/>
</dbReference>
<gene>
    <name evidence="2" type="ORF">FEG63_24045</name>
</gene>
<dbReference type="InterPro" id="IPR014729">
    <property type="entry name" value="Rossmann-like_a/b/a_fold"/>
</dbReference>
<comment type="caution">
    <text evidence="2">The sequence shown here is derived from an EMBL/GenBank/DDBJ whole genome shotgun (WGS) entry which is preliminary data.</text>
</comment>
<keyword evidence="3" id="KW-1185">Reference proteome</keyword>
<organism evidence="2 3">
    <name type="scientific">Mycolicibacterium sphagni</name>
    <dbReference type="NCBI Taxonomy" id="1786"/>
    <lineage>
        <taxon>Bacteria</taxon>
        <taxon>Bacillati</taxon>
        <taxon>Actinomycetota</taxon>
        <taxon>Actinomycetes</taxon>
        <taxon>Mycobacteriales</taxon>
        <taxon>Mycobacteriaceae</taxon>
        <taxon>Mycolicibacterium</taxon>
    </lineage>
</organism>
<sequence>MSFDARQTATPPAAPATAPHLELSCTAEDPAATTATPATAVPTVTAAPTPNLTQYDVILVNSSAGKDSQASLDVVVEQARAAGVLERVVVVHADLGDAEWDGVPQLAAEHAAHYGLRFELTGRTAADGHTETILERVAQRGLWPSSKIRWCTSDHKRGPIRTVMTKLVAELRDSGSVTGRPVRLLNVMGLRAEESTARARRSAYTHNPSASNGRRRVDDWHPIHHYTVADVWERIAAAGTRPHPAYAAGMSRLSCRFCVLASRADLVCSARLNPELADRYAAVEAAAGHTFRADLSMADIIAEARGLQPQLSLLDLADIA</sequence>
<dbReference type="Pfam" id="PF01507">
    <property type="entry name" value="PAPS_reduct"/>
    <property type="match status" value="1"/>
</dbReference>
<name>A0ABX2K181_9MYCO</name>
<dbReference type="InterPro" id="IPR002500">
    <property type="entry name" value="PAPS_reduct_dom"/>
</dbReference>
<protein>
    <submittedName>
        <fullName evidence="2">Phosphoadenosine phosphosulfate reductase</fullName>
    </submittedName>
</protein>
<feature type="domain" description="Phosphoadenosine phosphosulphate reductase" evidence="1">
    <location>
        <begin position="59"/>
        <end position="258"/>
    </location>
</feature>
<proteinExistence type="predicted"/>
<dbReference type="SUPFAM" id="SSF52402">
    <property type="entry name" value="Adenine nucleotide alpha hydrolases-like"/>
    <property type="match status" value="1"/>
</dbReference>
<dbReference type="RefSeq" id="WP_174400329.1">
    <property type="nucleotide sequence ID" value="NZ_VBSB01000017.1"/>
</dbReference>
<dbReference type="Proteomes" id="UP000708347">
    <property type="component" value="Unassembled WGS sequence"/>
</dbReference>
<evidence type="ECO:0000313" key="3">
    <source>
        <dbReference type="Proteomes" id="UP000708347"/>
    </source>
</evidence>
<evidence type="ECO:0000313" key="2">
    <source>
        <dbReference type="EMBL" id="NTY62613.1"/>
    </source>
</evidence>
<reference evidence="2 3" key="1">
    <citation type="submission" date="2019-05" db="EMBL/GenBank/DDBJ databases">
        <title>Mycolicibacterium sphagni ENV482 genome assembly.</title>
        <authorList>
            <person name="Chen W."/>
            <person name="Faulkner N.W."/>
            <person name="Hyman M.R."/>
        </authorList>
    </citation>
    <scope>NUCLEOTIDE SEQUENCE [LARGE SCALE GENOMIC DNA]</scope>
    <source>
        <strain evidence="2 3">ENV482</strain>
    </source>
</reference>
<evidence type="ECO:0000259" key="1">
    <source>
        <dbReference type="Pfam" id="PF01507"/>
    </source>
</evidence>
<dbReference type="EMBL" id="VBSB01000017">
    <property type="protein sequence ID" value="NTY62613.1"/>
    <property type="molecule type" value="Genomic_DNA"/>
</dbReference>